<dbReference type="EMBL" id="JAXOTQ010000071">
    <property type="protein sequence ID" value="MDZ5494349.1"/>
    <property type="molecule type" value="Genomic_DNA"/>
</dbReference>
<accession>A0ABU5JNX0</accession>
<name>A0ABU5JNX0_9ACTN</name>
<proteinExistence type="predicted"/>
<evidence type="ECO:0000256" key="1">
    <source>
        <dbReference type="SAM" id="MobiDB-lite"/>
    </source>
</evidence>
<protein>
    <submittedName>
        <fullName evidence="2">Uncharacterized protein</fullName>
    </submittedName>
</protein>
<comment type="caution">
    <text evidence="2">The sequence shown here is derived from an EMBL/GenBank/DDBJ whole genome shotgun (WGS) entry which is preliminary data.</text>
</comment>
<dbReference type="RefSeq" id="WP_322443817.1">
    <property type="nucleotide sequence ID" value="NZ_JAXOTQ010000071.1"/>
</dbReference>
<dbReference type="Proteomes" id="UP001290101">
    <property type="component" value="Unassembled WGS sequence"/>
</dbReference>
<evidence type="ECO:0000313" key="2">
    <source>
        <dbReference type="EMBL" id="MDZ5494349.1"/>
    </source>
</evidence>
<gene>
    <name evidence="2" type="ORF">U2F25_33725</name>
</gene>
<sequence>MIVVHLPPQHVTEMAFPDGERRHSVVVPSRAAAHSRVAFRIDPRALPVAFKLPAVLELLANSTLMVPASAARRQEPAGCFNVVALFRYLFNPPALAEPGTAETAIELPFRLVLSPEEEAGFEHMSSPIRGAGSTRVELWHSLLRPAPDRGGQRQVRAIWLRQGNGPAWDPGKPEWTNLDKGDHEPFPCNIMSQRDRADIVHVSGNRRYGLQTGTAYQPEPIAIRRLALTALGAWLDSHGDWSPPLRHTSLVEWTHRAAQGRDDFVRIVRLGFLYPFGHLAAKLEGGVSERKFVDGDPPPGDPPLLLKREIVVVLQPGKSFLPGAAPSGQAHTMPLHEVRLRTLVTPDLEPGGDGCLICEKATSKPFPFMLTGTDVEGNTVDLTTPLVWISATEAWSSTTIKKARTAYGAPPLAAGGANIAFAPGPNGDTTYSTKSVSFTALPQDPMPTPSGPPSDHQPGFWPELSIAEVSAPALQIIAGMSGSAEFEYHDTYKANGLGGTNVNEVIAQLRCPGKLALDFSDKGDRAGGLIQPNMSVAGLSRRLGPVGGEVGKIAELAAGKFDPNAFFAGVPRLPKLFGVFELQQVLGIIEGTRPSDVPRMVTERINNQLVARQVWNPVLVCYPTEFPIFVVDQATKMEIVATFDARSSIPKSDVRSTLTDFRIHLLGKPTFLKIGFDKVTFAMSTGSKPNVEVKMREVVFAGPLSFVERLKDLIPLDGFSDPPAIDVTPAGVRSNYSLALPDVAVGVFALQNLGFAAGFAIPFVNGALTVNFAFCKREEPFLLTVSLFGGGGFFNLAIDPQGVQQLEAAIEFGASCAVNLGVAQGGVHVMAGIYFKIESEQGCTLTGYLRLGGNMSVLGLISVSVELNLSFTYKEPGKAYGRAVLTVEIDIFLFSQSVQIECERQFAGNANDPAFAELMPPGPWHEYCEAFACA</sequence>
<organism evidence="2 3">
    <name type="scientific">Micromonospora sicca</name>
    <dbReference type="NCBI Taxonomy" id="2202420"/>
    <lineage>
        <taxon>Bacteria</taxon>
        <taxon>Bacillati</taxon>
        <taxon>Actinomycetota</taxon>
        <taxon>Actinomycetes</taxon>
        <taxon>Micromonosporales</taxon>
        <taxon>Micromonosporaceae</taxon>
        <taxon>Micromonospora</taxon>
    </lineage>
</organism>
<keyword evidence="3" id="KW-1185">Reference proteome</keyword>
<reference evidence="2 3" key="1">
    <citation type="submission" date="2023-12" db="EMBL/GenBank/DDBJ databases">
        <title>Micromonospora sp. nov., isolated from Atacama Desert.</title>
        <authorList>
            <person name="Carro L."/>
            <person name="Golinska P."/>
            <person name="Klenk H.-P."/>
            <person name="Goodfellow M."/>
        </authorList>
    </citation>
    <scope>NUCLEOTIDE SEQUENCE [LARGE SCALE GENOMIC DNA]</scope>
    <source>
        <strain evidence="2 3">4G53</strain>
    </source>
</reference>
<evidence type="ECO:0000313" key="3">
    <source>
        <dbReference type="Proteomes" id="UP001290101"/>
    </source>
</evidence>
<feature type="region of interest" description="Disordered" evidence="1">
    <location>
        <begin position="440"/>
        <end position="459"/>
    </location>
</feature>